<feature type="transmembrane region" description="Helical" evidence="1">
    <location>
        <begin position="6"/>
        <end position="22"/>
    </location>
</feature>
<evidence type="ECO:0000313" key="2">
    <source>
        <dbReference type="EMBL" id="EPC57685.1"/>
    </source>
</evidence>
<organism evidence="2 3">
    <name type="scientific">Lacticaseibacillus paracasei subsp. paracasei Lpp14</name>
    <dbReference type="NCBI Taxonomy" id="1256204"/>
    <lineage>
        <taxon>Bacteria</taxon>
        <taxon>Bacillati</taxon>
        <taxon>Bacillota</taxon>
        <taxon>Bacilli</taxon>
        <taxon>Lactobacillales</taxon>
        <taxon>Lactobacillaceae</taxon>
        <taxon>Lacticaseibacillus</taxon>
    </lineage>
</organism>
<accession>A0A829GK43</accession>
<dbReference type="Proteomes" id="UP000014264">
    <property type="component" value="Unassembled WGS sequence"/>
</dbReference>
<evidence type="ECO:0000256" key="1">
    <source>
        <dbReference type="SAM" id="Phobius"/>
    </source>
</evidence>
<comment type="caution">
    <text evidence="2">The sequence shown here is derived from an EMBL/GenBank/DDBJ whole genome shotgun (WGS) entry which is preliminary data.</text>
</comment>
<keyword evidence="1" id="KW-0812">Transmembrane</keyword>
<proteinExistence type="predicted"/>
<keyword evidence="1" id="KW-0472">Membrane</keyword>
<dbReference type="AlphaFoldDB" id="A0A829GK43"/>
<name>A0A829GK43_LACPA</name>
<sequence length="183" mass="20943">MLILYLVILIGIILDISIFLTSRKLKKLNPSLTNKTIVGWQNKLLVDRQLSKLNPGFYETNKALHIFMSSALLIFGAIIVTAFFPAILQEVSVLRTSALLLLVELVILSFNMGAVTWLRWNLFNRLISVMRNAQTIHEVDLKEFLSDEYLTLTRKQLSITTLASILLFLLTVWFAYLLHNTSF</sequence>
<protein>
    <submittedName>
        <fullName evidence="2">Uncharacterized protein</fullName>
    </submittedName>
</protein>
<keyword evidence="1" id="KW-1133">Transmembrane helix</keyword>
<feature type="transmembrane region" description="Helical" evidence="1">
    <location>
        <begin position="66"/>
        <end position="87"/>
    </location>
</feature>
<gene>
    <name evidence="2" type="ORF">Lpp14_15566</name>
</gene>
<evidence type="ECO:0000313" key="3">
    <source>
        <dbReference type="Proteomes" id="UP000014264"/>
    </source>
</evidence>
<dbReference type="EMBL" id="ANJZ01000398">
    <property type="protein sequence ID" value="EPC57685.1"/>
    <property type="molecule type" value="Genomic_DNA"/>
</dbReference>
<feature type="transmembrane region" description="Helical" evidence="1">
    <location>
        <begin position="99"/>
        <end position="120"/>
    </location>
</feature>
<reference evidence="2 3" key="1">
    <citation type="journal article" date="2013" name="PLoS ONE">
        <title>Lactobacillus paracasei comparative genomics: towards species pan-genome definition and exploitation of diversity.</title>
        <authorList>
            <person name="Smokvina T."/>
            <person name="Wels M."/>
            <person name="Polka J."/>
            <person name="Chervaux C."/>
            <person name="Brisse S."/>
            <person name="Boekhorst J."/>
            <person name="van Hylckama Vlieg J.E."/>
            <person name="Siezen R.J."/>
        </authorList>
    </citation>
    <scope>NUCLEOTIDE SEQUENCE [LARGE SCALE GENOMIC DNA]</scope>
    <source>
        <strain evidence="2 3">Lpp14</strain>
    </source>
</reference>
<feature type="transmembrane region" description="Helical" evidence="1">
    <location>
        <begin position="157"/>
        <end position="178"/>
    </location>
</feature>